<dbReference type="InterPro" id="IPR043502">
    <property type="entry name" value="DNA/RNA_pol_sf"/>
</dbReference>
<dbReference type="PANTHER" id="PTHR37984">
    <property type="entry name" value="PROTEIN CBG26694"/>
    <property type="match status" value="1"/>
</dbReference>
<proteinExistence type="predicted"/>
<dbReference type="Gene3D" id="3.30.70.270">
    <property type="match status" value="2"/>
</dbReference>
<feature type="domain" description="Reverse transcriptase" evidence="1">
    <location>
        <begin position="1"/>
        <end position="97"/>
    </location>
</feature>
<accession>A0A0N4WWJ2</accession>
<dbReference type="AlphaFoldDB" id="A0A0N4WWJ2"/>
<protein>
    <submittedName>
        <fullName evidence="2">Reverse transcriptase domain-containing protein</fullName>
    </submittedName>
</protein>
<evidence type="ECO:0000313" key="2">
    <source>
        <dbReference type="WBParaSite" id="HPLM_0001612801-mRNA-1"/>
    </source>
</evidence>
<organism evidence="2">
    <name type="scientific">Haemonchus placei</name>
    <name type="common">Barber's pole worm</name>
    <dbReference type="NCBI Taxonomy" id="6290"/>
    <lineage>
        <taxon>Eukaryota</taxon>
        <taxon>Metazoa</taxon>
        <taxon>Ecdysozoa</taxon>
        <taxon>Nematoda</taxon>
        <taxon>Chromadorea</taxon>
        <taxon>Rhabditida</taxon>
        <taxon>Rhabditina</taxon>
        <taxon>Rhabditomorpha</taxon>
        <taxon>Strongyloidea</taxon>
        <taxon>Trichostrongylidae</taxon>
        <taxon>Haemonchus</taxon>
    </lineage>
</organism>
<evidence type="ECO:0000259" key="1">
    <source>
        <dbReference type="PROSITE" id="PS50878"/>
    </source>
</evidence>
<reference evidence="2" key="1">
    <citation type="submission" date="2017-02" db="UniProtKB">
        <authorList>
            <consortium name="WormBaseParasite"/>
        </authorList>
    </citation>
    <scope>IDENTIFICATION</scope>
</reference>
<dbReference type="InterPro" id="IPR000477">
    <property type="entry name" value="RT_dom"/>
</dbReference>
<name>A0A0N4WWJ2_HAEPC</name>
<dbReference type="PROSITE" id="PS50878">
    <property type="entry name" value="RT_POL"/>
    <property type="match status" value="1"/>
</dbReference>
<dbReference type="PANTHER" id="PTHR37984:SF5">
    <property type="entry name" value="PROTEIN NYNRIN-LIKE"/>
    <property type="match status" value="1"/>
</dbReference>
<dbReference type="Pfam" id="PF00078">
    <property type="entry name" value="RVT_1"/>
    <property type="match status" value="1"/>
</dbReference>
<dbReference type="OMA" id="SFKEHTI"/>
<sequence length="132" mass="15371">MVTRSQGVATYLDDILVSGRNEQEHRENLLALFGKIADYGFKVLLDKCTFSRNMYLGFIIDKNGRRPNPEKIEAIATENMDEPKNIAQLRSFLGIITYYPIFVTPMRNLRGPLDAFLKKDVKWRWSFKEHTI</sequence>
<dbReference type="SUPFAM" id="SSF56672">
    <property type="entry name" value="DNA/RNA polymerases"/>
    <property type="match status" value="1"/>
</dbReference>
<dbReference type="InterPro" id="IPR050951">
    <property type="entry name" value="Retrovirus_Pol_polyprotein"/>
</dbReference>
<dbReference type="WBParaSite" id="HPLM_0001612801-mRNA-1">
    <property type="protein sequence ID" value="HPLM_0001612801-mRNA-1"/>
    <property type="gene ID" value="HPLM_0001612801"/>
</dbReference>
<dbReference type="InterPro" id="IPR043128">
    <property type="entry name" value="Rev_trsase/Diguanyl_cyclase"/>
</dbReference>